<evidence type="ECO:0000313" key="4">
    <source>
        <dbReference type="Proteomes" id="UP000014760"/>
    </source>
</evidence>
<sequence length="342" mass="39683">MIRQSQMIKEHQIFMEKIDAKDREKNLVVTGVPEGTYLDAKTDEKKLERVVEKLDHIEPSGAIIRLKHLGVQAPDKNRLILCILESVDVRNKMVKAARNASLGGIRMKKDAHPAVRTEWRRLFEIKEAEEKKPENAEKRIRIDLRKCQVICDGQFHSFTLLAEMKNKMSTSPQEKFIIIGDMNARFGESRTGFLQAFHGHAKQPELCLKRFLRRTHLSAGSRVDIRIRHLLHFTRIHFSHHKFQSSPDTPPAIQPSTYQPTRRPDRDAGTPALKYAKALLDNTDAERIDDTREHVLSFKWSKFVTYWTMMKPALTTHPMHTDPTVCEYKRRTLTKFCLSSHD</sequence>
<keyword evidence="4" id="KW-1185">Reference proteome</keyword>
<dbReference type="EnsemblMetazoa" id="CapteT185035">
    <property type="protein sequence ID" value="CapteP185035"/>
    <property type="gene ID" value="CapteG185035"/>
</dbReference>
<proteinExistence type="predicted"/>
<dbReference type="HOGENOM" id="CLU_811962_0_0_1"/>
<dbReference type="EMBL" id="AMQN01039531">
    <property type="status" value="NOT_ANNOTATED_CDS"/>
    <property type="molecule type" value="Genomic_DNA"/>
</dbReference>
<name>R7V9R5_CAPTE</name>
<protein>
    <recommendedName>
        <fullName evidence="5">Endonuclease/exonuclease/phosphatase domain-containing protein</fullName>
    </recommendedName>
</protein>
<reference evidence="4" key="1">
    <citation type="submission" date="2012-12" db="EMBL/GenBank/DDBJ databases">
        <authorList>
            <person name="Hellsten U."/>
            <person name="Grimwood J."/>
            <person name="Chapman J.A."/>
            <person name="Shapiro H."/>
            <person name="Aerts A."/>
            <person name="Otillar R.P."/>
            <person name="Terry A.Y."/>
            <person name="Boore J.L."/>
            <person name="Simakov O."/>
            <person name="Marletaz F."/>
            <person name="Cho S.-J."/>
            <person name="Edsinger-Gonzales E."/>
            <person name="Havlak P."/>
            <person name="Kuo D.-H."/>
            <person name="Larsson T."/>
            <person name="Lv J."/>
            <person name="Arendt D."/>
            <person name="Savage R."/>
            <person name="Osoegawa K."/>
            <person name="de Jong P."/>
            <person name="Lindberg D.R."/>
            <person name="Seaver E.C."/>
            <person name="Weisblat D.A."/>
            <person name="Putnam N.H."/>
            <person name="Grigoriev I.V."/>
            <person name="Rokhsar D.S."/>
        </authorList>
    </citation>
    <scope>NUCLEOTIDE SEQUENCE</scope>
    <source>
        <strain evidence="4">I ESC-2004</strain>
    </source>
</reference>
<dbReference type="OrthoDB" id="6150661at2759"/>
<reference evidence="2 4" key="2">
    <citation type="journal article" date="2013" name="Nature">
        <title>Insights into bilaterian evolution from three spiralian genomes.</title>
        <authorList>
            <person name="Simakov O."/>
            <person name="Marletaz F."/>
            <person name="Cho S.J."/>
            <person name="Edsinger-Gonzales E."/>
            <person name="Havlak P."/>
            <person name="Hellsten U."/>
            <person name="Kuo D.H."/>
            <person name="Larsson T."/>
            <person name="Lv J."/>
            <person name="Arendt D."/>
            <person name="Savage R."/>
            <person name="Osoegawa K."/>
            <person name="de Jong P."/>
            <person name="Grimwood J."/>
            <person name="Chapman J.A."/>
            <person name="Shapiro H."/>
            <person name="Aerts A."/>
            <person name="Otillar R.P."/>
            <person name="Terry A.Y."/>
            <person name="Boore J.L."/>
            <person name="Grigoriev I.V."/>
            <person name="Lindberg D.R."/>
            <person name="Seaver E.C."/>
            <person name="Weisblat D.A."/>
            <person name="Putnam N.H."/>
            <person name="Rokhsar D.S."/>
        </authorList>
    </citation>
    <scope>NUCLEOTIDE SEQUENCE</scope>
    <source>
        <strain evidence="2 4">I ESC-2004</strain>
    </source>
</reference>
<dbReference type="Proteomes" id="UP000014760">
    <property type="component" value="Unassembled WGS sequence"/>
</dbReference>
<accession>R7V9R5</accession>
<organism evidence="2">
    <name type="scientific">Capitella teleta</name>
    <name type="common">Polychaete worm</name>
    <dbReference type="NCBI Taxonomy" id="283909"/>
    <lineage>
        <taxon>Eukaryota</taxon>
        <taxon>Metazoa</taxon>
        <taxon>Spiralia</taxon>
        <taxon>Lophotrochozoa</taxon>
        <taxon>Annelida</taxon>
        <taxon>Polychaeta</taxon>
        <taxon>Sedentaria</taxon>
        <taxon>Scolecida</taxon>
        <taxon>Capitellidae</taxon>
        <taxon>Capitella</taxon>
    </lineage>
</organism>
<feature type="region of interest" description="Disordered" evidence="1">
    <location>
        <begin position="242"/>
        <end position="269"/>
    </location>
</feature>
<dbReference type="AlphaFoldDB" id="R7V9R5"/>
<dbReference type="EMBL" id="KB295509">
    <property type="protein sequence ID" value="ELU13086.1"/>
    <property type="molecule type" value="Genomic_DNA"/>
</dbReference>
<evidence type="ECO:0008006" key="5">
    <source>
        <dbReference type="Google" id="ProtNLM"/>
    </source>
</evidence>
<evidence type="ECO:0000313" key="2">
    <source>
        <dbReference type="EMBL" id="ELU13086.1"/>
    </source>
</evidence>
<gene>
    <name evidence="2" type="ORF">CAPTEDRAFT_185035</name>
</gene>
<evidence type="ECO:0000256" key="1">
    <source>
        <dbReference type="SAM" id="MobiDB-lite"/>
    </source>
</evidence>
<evidence type="ECO:0000313" key="3">
    <source>
        <dbReference type="EnsemblMetazoa" id="CapteP185035"/>
    </source>
</evidence>
<reference evidence="3" key="3">
    <citation type="submission" date="2015-06" db="UniProtKB">
        <authorList>
            <consortium name="EnsemblMetazoa"/>
        </authorList>
    </citation>
    <scope>IDENTIFICATION</scope>
</reference>